<comment type="similarity">
    <text evidence="1">Belongs to the desulfoferrodoxin family.</text>
</comment>
<accession>A0A369AKU8</accession>
<evidence type="ECO:0000256" key="5">
    <source>
        <dbReference type="ARBA" id="ARBA00023004"/>
    </source>
</evidence>
<proteinExistence type="inferred from homology"/>
<dbReference type="Proteomes" id="UP000253034">
    <property type="component" value="Unassembled WGS sequence"/>
</dbReference>
<dbReference type="PANTHER" id="PTHR36541:SF1">
    <property type="entry name" value="SUPEROXIDE REDUCTASE-RELATED"/>
    <property type="match status" value="1"/>
</dbReference>
<dbReference type="SUPFAM" id="SSF49367">
    <property type="entry name" value="Superoxide reductase-like"/>
    <property type="match status" value="1"/>
</dbReference>
<dbReference type="AlphaFoldDB" id="A0A369AKU8"/>
<keyword evidence="8" id="KW-1185">Reference proteome</keyword>
<evidence type="ECO:0000256" key="4">
    <source>
        <dbReference type="ARBA" id="ARBA00022982"/>
    </source>
</evidence>
<dbReference type="PANTHER" id="PTHR36541">
    <property type="entry name" value="SUPEROXIDE REDUCTASE-RELATED"/>
    <property type="match status" value="1"/>
</dbReference>
<feature type="domain" description="Desulfoferrodoxin ferrous iron-binding" evidence="6">
    <location>
        <begin position="41"/>
        <end position="122"/>
    </location>
</feature>
<gene>
    <name evidence="7" type="ORF">DFR58_13136</name>
</gene>
<name>A0A369AKU8_9FIRM</name>
<evidence type="ECO:0000256" key="2">
    <source>
        <dbReference type="ARBA" id="ARBA00022448"/>
    </source>
</evidence>
<keyword evidence="2" id="KW-0813">Transport</keyword>
<protein>
    <submittedName>
        <fullName evidence="7">Superoxide reductase</fullName>
    </submittedName>
</protein>
<dbReference type="InterPro" id="IPR002742">
    <property type="entry name" value="Desulfoferrodoxin_Fe-bd_dom"/>
</dbReference>
<organism evidence="7 8">
    <name type="scientific">Anaerobacterium chartisolvens</name>
    <dbReference type="NCBI Taxonomy" id="1297424"/>
    <lineage>
        <taxon>Bacteria</taxon>
        <taxon>Bacillati</taxon>
        <taxon>Bacillota</taxon>
        <taxon>Clostridia</taxon>
        <taxon>Eubacteriales</taxon>
        <taxon>Oscillospiraceae</taxon>
        <taxon>Anaerobacterium</taxon>
    </lineage>
</organism>
<evidence type="ECO:0000259" key="6">
    <source>
        <dbReference type="Pfam" id="PF01880"/>
    </source>
</evidence>
<dbReference type="EMBL" id="QPJT01000031">
    <property type="protein sequence ID" value="RCX09992.1"/>
    <property type="molecule type" value="Genomic_DNA"/>
</dbReference>
<evidence type="ECO:0000256" key="1">
    <source>
        <dbReference type="ARBA" id="ARBA00005941"/>
    </source>
</evidence>
<sequence length="124" mass="13720">MANTLFYRCEKCSNTMLMLKNGGVTPSCCGGEMTELKPNTTDGAKEKHVPFITKENGKIHAVVGSTLHPSLPEHYIEWIALVTDEKTEIVHLKSGMEPKAVFEGVSSGTVYEYCNLHGLWKADF</sequence>
<dbReference type="Pfam" id="PF01880">
    <property type="entry name" value="Desulfoferrodox"/>
    <property type="match status" value="1"/>
</dbReference>
<dbReference type="GO" id="GO:0016491">
    <property type="term" value="F:oxidoreductase activity"/>
    <property type="evidence" value="ECO:0007669"/>
    <property type="project" value="InterPro"/>
</dbReference>
<evidence type="ECO:0000313" key="7">
    <source>
        <dbReference type="EMBL" id="RCX09992.1"/>
    </source>
</evidence>
<dbReference type="GO" id="GO:0005506">
    <property type="term" value="F:iron ion binding"/>
    <property type="evidence" value="ECO:0007669"/>
    <property type="project" value="InterPro"/>
</dbReference>
<dbReference type="RefSeq" id="WP_114299655.1">
    <property type="nucleotide sequence ID" value="NZ_QPJT01000031.1"/>
</dbReference>
<dbReference type="InterPro" id="IPR036073">
    <property type="entry name" value="Desulfoferrodoxin_Fe-bd_dom_sf"/>
</dbReference>
<dbReference type="SUPFAM" id="SSF57802">
    <property type="entry name" value="Rubredoxin-like"/>
    <property type="match status" value="1"/>
</dbReference>
<dbReference type="OrthoDB" id="9813152at2"/>
<dbReference type="InterPro" id="IPR051233">
    <property type="entry name" value="Desulfoferrodoxin_SOR"/>
</dbReference>
<keyword evidence="4" id="KW-0249">Electron transport</keyword>
<dbReference type="Gene3D" id="2.60.40.730">
    <property type="entry name" value="SOR catalytic domain"/>
    <property type="match status" value="1"/>
</dbReference>
<evidence type="ECO:0000256" key="3">
    <source>
        <dbReference type="ARBA" id="ARBA00022723"/>
    </source>
</evidence>
<keyword evidence="5" id="KW-0408">Iron</keyword>
<comment type="caution">
    <text evidence="7">The sequence shown here is derived from an EMBL/GenBank/DDBJ whole genome shotgun (WGS) entry which is preliminary data.</text>
</comment>
<reference evidence="7 8" key="1">
    <citation type="submission" date="2018-07" db="EMBL/GenBank/DDBJ databases">
        <title>Genomic Encyclopedia of Type Strains, Phase IV (KMG-IV): sequencing the most valuable type-strain genomes for metagenomic binning, comparative biology and taxonomic classification.</title>
        <authorList>
            <person name="Goeker M."/>
        </authorList>
    </citation>
    <scope>NUCLEOTIDE SEQUENCE [LARGE SCALE GENOMIC DNA]</scope>
    <source>
        <strain evidence="7 8">DSM 27016</strain>
    </source>
</reference>
<keyword evidence="3" id="KW-0479">Metal-binding</keyword>
<evidence type="ECO:0000313" key="8">
    <source>
        <dbReference type="Proteomes" id="UP000253034"/>
    </source>
</evidence>